<dbReference type="EMBL" id="BTSX01000006">
    <property type="protein sequence ID" value="GMT06123.1"/>
    <property type="molecule type" value="Genomic_DNA"/>
</dbReference>
<dbReference type="AlphaFoldDB" id="A0AAV5UHC7"/>
<dbReference type="Proteomes" id="UP001432027">
    <property type="component" value="Unassembled WGS sequence"/>
</dbReference>
<dbReference type="PROSITE" id="PS00018">
    <property type="entry name" value="EF_HAND_1"/>
    <property type="match status" value="2"/>
</dbReference>
<evidence type="ECO:0000256" key="3">
    <source>
        <dbReference type="ARBA" id="ARBA00022737"/>
    </source>
</evidence>
<dbReference type="PANTHER" id="PTHR23055">
    <property type="entry name" value="CALCIUM BINDING PROTEINS"/>
    <property type="match status" value="1"/>
</dbReference>
<evidence type="ECO:0000313" key="6">
    <source>
        <dbReference type="EMBL" id="GMT06123.1"/>
    </source>
</evidence>
<dbReference type="Pfam" id="PF13499">
    <property type="entry name" value="EF-hand_7"/>
    <property type="match status" value="1"/>
</dbReference>
<feature type="domain" description="EF-hand" evidence="5">
    <location>
        <begin position="88"/>
        <end position="123"/>
    </location>
</feature>
<evidence type="ECO:0000259" key="5">
    <source>
        <dbReference type="PROSITE" id="PS50222"/>
    </source>
</evidence>
<dbReference type="SUPFAM" id="SSF47473">
    <property type="entry name" value="EF-hand"/>
    <property type="match status" value="1"/>
</dbReference>
<organism evidence="6 7">
    <name type="scientific">Pristionchus entomophagus</name>
    <dbReference type="NCBI Taxonomy" id="358040"/>
    <lineage>
        <taxon>Eukaryota</taxon>
        <taxon>Metazoa</taxon>
        <taxon>Ecdysozoa</taxon>
        <taxon>Nematoda</taxon>
        <taxon>Chromadorea</taxon>
        <taxon>Rhabditida</taxon>
        <taxon>Rhabditina</taxon>
        <taxon>Diplogasteromorpha</taxon>
        <taxon>Diplogasteroidea</taxon>
        <taxon>Neodiplogasteridae</taxon>
        <taxon>Pristionchus</taxon>
    </lineage>
</organism>
<evidence type="ECO:0000313" key="7">
    <source>
        <dbReference type="Proteomes" id="UP001432027"/>
    </source>
</evidence>
<dbReference type="PANTHER" id="PTHR23055:SF167">
    <property type="entry name" value="EF-HAND DOMAIN-CONTAINING PROTEIN"/>
    <property type="match status" value="1"/>
</dbReference>
<dbReference type="FunFam" id="1.10.238.10:FF:000009">
    <property type="entry name" value="Visinin-like protein 1"/>
    <property type="match status" value="1"/>
</dbReference>
<keyword evidence="7" id="KW-1185">Reference proteome</keyword>
<dbReference type="Pfam" id="PF13833">
    <property type="entry name" value="EF-hand_8"/>
    <property type="match status" value="1"/>
</dbReference>
<keyword evidence="2" id="KW-0479">Metal-binding</keyword>
<accession>A0AAV5UHC7</accession>
<evidence type="ECO:0000256" key="2">
    <source>
        <dbReference type="ARBA" id="ARBA00022723"/>
    </source>
</evidence>
<comment type="similarity">
    <text evidence="1">Belongs to the recoverin family.</text>
</comment>
<dbReference type="SMART" id="SM00054">
    <property type="entry name" value="EFh"/>
    <property type="match status" value="3"/>
</dbReference>
<gene>
    <name evidence="6" type="ORF">PENTCL1PPCAC_28297</name>
</gene>
<keyword evidence="3" id="KW-0677">Repeat</keyword>
<evidence type="ECO:0000256" key="1">
    <source>
        <dbReference type="ARBA" id="ARBA00006049"/>
    </source>
</evidence>
<dbReference type="PROSITE" id="PS50222">
    <property type="entry name" value="EF_HAND_2"/>
    <property type="match status" value="2"/>
</dbReference>
<protein>
    <recommendedName>
        <fullName evidence="5">EF-hand domain-containing protein</fullName>
    </recommendedName>
</protein>
<dbReference type="Gene3D" id="1.10.238.10">
    <property type="entry name" value="EF-hand"/>
    <property type="match status" value="1"/>
</dbReference>
<reference evidence="6" key="1">
    <citation type="submission" date="2023-10" db="EMBL/GenBank/DDBJ databases">
        <title>Genome assembly of Pristionchus species.</title>
        <authorList>
            <person name="Yoshida K."/>
            <person name="Sommer R.J."/>
        </authorList>
    </citation>
    <scope>NUCLEOTIDE SEQUENCE</scope>
    <source>
        <strain evidence="6">RS0144</strain>
    </source>
</reference>
<sequence length="218" mass="25127">MIRTLVYGVLNDSEVHEIKLNVDCEPEIESPPLPRYRPPSIELICKQTKFTRKEIQIMYRAFKQGCPNGTIGLDQFQDIYIQLFPHGINSKYAEYVFRTFDSDGDRIISFEEFVNGLSIISRGSVLEKLNWIYTLYDVDRQGVIGHLELMKISQSMFDLIGNNLGPPVSYQYLLEHASTIVQRMDANKDGVITREEFLDACTNDDSICESLDSFDTWF</sequence>
<evidence type="ECO:0000256" key="4">
    <source>
        <dbReference type="ARBA" id="ARBA00022837"/>
    </source>
</evidence>
<comment type="caution">
    <text evidence="6">The sequence shown here is derived from an EMBL/GenBank/DDBJ whole genome shotgun (WGS) entry which is preliminary data.</text>
</comment>
<dbReference type="CDD" id="cd00051">
    <property type="entry name" value="EFh"/>
    <property type="match status" value="1"/>
</dbReference>
<dbReference type="InterPro" id="IPR011992">
    <property type="entry name" value="EF-hand-dom_pair"/>
</dbReference>
<dbReference type="PRINTS" id="PR00450">
    <property type="entry name" value="RECOVERIN"/>
</dbReference>
<dbReference type="InterPro" id="IPR018247">
    <property type="entry name" value="EF_Hand_1_Ca_BS"/>
</dbReference>
<keyword evidence="4" id="KW-0106">Calcium</keyword>
<dbReference type="GO" id="GO:0005509">
    <property type="term" value="F:calcium ion binding"/>
    <property type="evidence" value="ECO:0007669"/>
    <property type="project" value="InterPro"/>
</dbReference>
<feature type="domain" description="EF-hand" evidence="5">
    <location>
        <begin position="172"/>
        <end position="207"/>
    </location>
</feature>
<dbReference type="InterPro" id="IPR002048">
    <property type="entry name" value="EF_hand_dom"/>
</dbReference>
<dbReference type="InterPro" id="IPR028846">
    <property type="entry name" value="Recoverin"/>
</dbReference>
<proteinExistence type="inferred from homology"/>
<name>A0AAV5UHC7_9BILA</name>